<sequence>MMKVTVLGYHGPFPGPYGATSGYLVEEENTHILLDCGSGVISRYQRYYDLNKLKYIVLSHLHSDHVADMMVLRYALDIMKSRGMITEPVKVYCPQTPENVFEDFKFKDVFNLHIVNEETILNLEGIDISFKKMTHPVETYAVKMKKGEKTFVYSGDTTYNEDLISFANKADLFLCDGNFLTGMQGPHLTATQAAEIAKKAECQRLVLTHLSPLISIKDYYDEAIKVFENTEIAKDFEVYVI</sequence>
<keyword evidence="3" id="KW-1185">Reference proteome</keyword>
<gene>
    <name evidence="2" type="ORF">SAMN02745195_01660</name>
</gene>
<dbReference type="AlphaFoldDB" id="A0A1M4Y5T6"/>
<accession>A0A1M4Y5T6</accession>
<dbReference type="GO" id="GO:0042781">
    <property type="term" value="F:3'-tRNA processing endoribonuclease activity"/>
    <property type="evidence" value="ECO:0007669"/>
    <property type="project" value="TreeGrafter"/>
</dbReference>
<evidence type="ECO:0000313" key="2">
    <source>
        <dbReference type="EMBL" id="SHF01039.1"/>
    </source>
</evidence>
<dbReference type="Gene3D" id="3.60.15.10">
    <property type="entry name" value="Ribonuclease Z/Hydroxyacylglutathione hydrolase-like"/>
    <property type="match status" value="1"/>
</dbReference>
<dbReference type="CDD" id="cd07716">
    <property type="entry name" value="RNaseZ_short-form-like_MBL-fold"/>
    <property type="match status" value="1"/>
</dbReference>
<feature type="domain" description="Metallo-beta-lactamase" evidence="1">
    <location>
        <begin position="19"/>
        <end position="209"/>
    </location>
</feature>
<evidence type="ECO:0000259" key="1">
    <source>
        <dbReference type="SMART" id="SM00849"/>
    </source>
</evidence>
<protein>
    <submittedName>
        <fullName evidence="2">Ribonuclease BN, tRNA processing enzyme</fullName>
    </submittedName>
</protein>
<dbReference type="SMART" id="SM00849">
    <property type="entry name" value="Lactamase_B"/>
    <property type="match status" value="1"/>
</dbReference>
<name>A0A1M4Y5T6_9THEO</name>
<dbReference type="SUPFAM" id="SSF56281">
    <property type="entry name" value="Metallo-hydrolase/oxidoreductase"/>
    <property type="match status" value="1"/>
</dbReference>
<evidence type="ECO:0000313" key="3">
    <source>
        <dbReference type="Proteomes" id="UP000184127"/>
    </source>
</evidence>
<dbReference type="Pfam" id="PF12706">
    <property type="entry name" value="Lactamase_B_2"/>
    <property type="match status" value="1"/>
</dbReference>
<dbReference type="Proteomes" id="UP000184127">
    <property type="component" value="Unassembled WGS sequence"/>
</dbReference>
<dbReference type="PANTHER" id="PTHR46018:SF4">
    <property type="entry name" value="METALLO-HYDROLASE YHFI-RELATED"/>
    <property type="match status" value="1"/>
</dbReference>
<dbReference type="PANTHER" id="PTHR46018">
    <property type="entry name" value="ZINC PHOSPHODIESTERASE ELAC PROTEIN 1"/>
    <property type="match status" value="1"/>
</dbReference>
<dbReference type="InterPro" id="IPR001279">
    <property type="entry name" value="Metallo-B-lactamas"/>
</dbReference>
<dbReference type="InterPro" id="IPR036866">
    <property type="entry name" value="RibonucZ/Hydroxyglut_hydro"/>
</dbReference>
<reference evidence="3" key="1">
    <citation type="submission" date="2016-11" db="EMBL/GenBank/DDBJ databases">
        <authorList>
            <person name="Varghese N."/>
            <person name="Submissions S."/>
        </authorList>
    </citation>
    <scope>NUCLEOTIDE SEQUENCE [LARGE SCALE GENOMIC DNA]</scope>
    <source>
        <strain evidence="3">DSM 18761</strain>
    </source>
</reference>
<dbReference type="EMBL" id="FQUR01000012">
    <property type="protein sequence ID" value="SHF01039.1"/>
    <property type="molecule type" value="Genomic_DNA"/>
</dbReference>
<organism evidence="2 3">
    <name type="scientific">Thermoanaerobacter uzonensis DSM 18761</name>
    <dbReference type="NCBI Taxonomy" id="1123369"/>
    <lineage>
        <taxon>Bacteria</taxon>
        <taxon>Bacillati</taxon>
        <taxon>Bacillota</taxon>
        <taxon>Clostridia</taxon>
        <taxon>Thermoanaerobacterales</taxon>
        <taxon>Thermoanaerobacteraceae</taxon>
        <taxon>Thermoanaerobacter</taxon>
    </lineage>
</organism>
<proteinExistence type="predicted"/>